<reference evidence="2 3" key="1">
    <citation type="submission" date="2019-02" db="EMBL/GenBank/DDBJ databases">
        <title>The genomic architecture of introgression among sibling species of bacteria.</title>
        <authorList>
            <person name="Cavassim M.I.A."/>
            <person name="Moeskjaer S."/>
            <person name="Moslemi C."/>
            <person name="Fields B."/>
            <person name="Bachmann A."/>
            <person name="Vilhjalmsson B."/>
            <person name="Schierup M.H."/>
            <person name="Young J.P.W."/>
            <person name="Andersen S.U."/>
        </authorList>
    </citation>
    <scope>NUCLEOTIDE SEQUENCE [LARGE SCALE GENOMIC DNA]</scope>
    <source>
        <strain evidence="2 3">SM92</strain>
    </source>
</reference>
<dbReference type="GO" id="GO:0003677">
    <property type="term" value="F:DNA binding"/>
    <property type="evidence" value="ECO:0007669"/>
    <property type="project" value="UniProtKB-KW"/>
</dbReference>
<feature type="domain" description="Helix-turn-helix" evidence="1">
    <location>
        <begin position="13"/>
        <end position="58"/>
    </location>
</feature>
<organism evidence="2 3">
    <name type="scientific">Rhizobium ruizarguesonis</name>
    <dbReference type="NCBI Taxonomy" id="2081791"/>
    <lineage>
        <taxon>Bacteria</taxon>
        <taxon>Pseudomonadati</taxon>
        <taxon>Pseudomonadota</taxon>
        <taxon>Alphaproteobacteria</taxon>
        <taxon>Hyphomicrobiales</taxon>
        <taxon>Rhizobiaceae</taxon>
        <taxon>Rhizobium/Agrobacterium group</taxon>
        <taxon>Rhizobium</taxon>
    </lineage>
</organism>
<dbReference type="InterPro" id="IPR010093">
    <property type="entry name" value="SinI_DNA-bd"/>
</dbReference>
<protein>
    <submittedName>
        <fullName evidence="2">DNA-binding protein</fullName>
    </submittedName>
</protein>
<sequence>MQTRKEPSRATATVDEAAKKLGIGRNQCYEAVRRGQIPHLRIGKRVLILTAALDRILAGEQS</sequence>
<dbReference type="AlphaFoldDB" id="A0AB38I4D3"/>
<dbReference type="Proteomes" id="UP000294215">
    <property type="component" value="Unassembled WGS sequence"/>
</dbReference>
<accession>A0AB38I4D3</accession>
<evidence type="ECO:0000313" key="2">
    <source>
        <dbReference type="EMBL" id="TBC15718.1"/>
    </source>
</evidence>
<keyword evidence="2" id="KW-0238">DNA-binding</keyword>
<dbReference type="Gene3D" id="3.90.105.50">
    <property type="match status" value="1"/>
</dbReference>
<dbReference type="EMBL" id="SIMR01000001">
    <property type="protein sequence ID" value="TBC15718.1"/>
    <property type="molecule type" value="Genomic_DNA"/>
</dbReference>
<gene>
    <name evidence="2" type="ORF">ELH40_12685</name>
</gene>
<dbReference type="NCBIfam" id="TIGR01764">
    <property type="entry name" value="excise"/>
    <property type="match status" value="1"/>
</dbReference>
<dbReference type="InterPro" id="IPR038148">
    <property type="entry name" value="Tn1545/Tn916_Xis"/>
</dbReference>
<name>A0AB38I4D3_9HYPH</name>
<dbReference type="Pfam" id="PF12728">
    <property type="entry name" value="HTH_17"/>
    <property type="match status" value="1"/>
</dbReference>
<comment type="caution">
    <text evidence="2">The sequence shown here is derived from an EMBL/GenBank/DDBJ whole genome shotgun (WGS) entry which is preliminary data.</text>
</comment>
<dbReference type="InterPro" id="IPR041657">
    <property type="entry name" value="HTH_17"/>
</dbReference>
<evidence type="ECO:0000259" key="1">
    <source>
        <dbReference type="Pfam" id="PF12728"/>
    </source>
</evidence>
<evidence type="ECO:0000313" key="3">
    <source>
        <dbReference type="Proteomes" id="UP000294215"/>
    </source>
</evidence>
<proteinExistence type="predicted"/>
<dbReference type="RefSeq" id="WP_130700111.1">
    <property type="nucleotide sequence ID" value="NZ_CP140840.1"/>
</dbReference>